<evidence type="ECO:0000256" key="1">
    <source>
        <dbReference type="ARBA" id="ARBA00022884"/>
    </source>
</evidence>
<dbReference type="Pfam" id="PF00076">
    <property type="entry name" value="RRM_1"/>
    <property type="match status" value="1"/>
</dbReference>
<dbReference type="PANTHER" id="PTHR10693">
    <property type="entry name" value="RAS GTPASE-ACTIVATING PROTEIN-BINDING PROTEIN"/>
    <property type="match status" value="1"/>
</dbReference>
<feature type="region of interest" description="Disordered" evidence="3">
    <location>
        <begin position="158"/>
        <end position="179"/>
    </location>
</feature>
<dbReference type="SUPFAM" id="SSF54427">
    <property type="entry name" value="NTF2-like"/>
    <property type="match status" value="1"/>
</dbReference>
<dbReference type="Gene3D" id="3.10.450.50">
    <property type="match status" value="1"/>
</dbReference>
<dbReference type="EMBL" id="FO082278">
    <property type="protein sequence ID" value="CCO14460.1"/>
    <property type="molecule type" value="Genomic_DNA"/>
</dbReference>
<evidence type="ECO:0000256" key="2">
    <source>
        <dbReference type="PROSITE-ProRule" id="PRU00176"/>
    </source>
</evidence>
<name>K8EPY1_9CHLO</name>
<evidence type="ECO:0000313" key="7">
    <source>
        <dbReference type="Proteomes" id="UP000198341"/>
    </source>
</evidence>
<feature type="compositionally biased region" description="Low complexity" evidence="3">
    <location>
        <begin position="166"/>
        <end position="179"/>
    </location>
</feature>
<feature type="compositionally biased region" description="Basic and acidic residues" evidence="3">
    <location>
        <begin position="288"/>
        <end position="297"/>
    </location>
</feature>
<dbReference type="SUPFAM" id="SSF54928">
    <property type="entry name" value="RNA-binding domain, RBD"/>
    <property type="match status" value="1"/>
</dbReference>
<dbReference type="InterPro" id="IPR018222">
    <property type="entry name" value="Nuclear_transport_factor_2_euk"/>
</dbReference>
<keyword evidence="7" id="KW-1185">Reference proteome</keyword>
<dbReference type="InterPro" id="IPR000504">
    <property type="entry name" value="RRM_dom"/>
</dbReference>
<dbReference type="OrthoDB" id="360390at2759"/>
<proteinExistence type="predicted"/>
<feature type="compositionally biased region" description="Polar residues" evidence="3">
    <location>
        <begin position="66"/>
        <end position="75"/>
    </location>
</feature>
<dbReference type="InterPro" id="IPR012677">
    <property type="entry name" value="Nucleotide-bd_a/b_plait_sf"/>
</dbReference>
<dbReference type="PROSITE" id="PS50102">
    <property type="entry name" value="RRM"/>
    <property type="match status" value="1"/>
</dbReference>
<sequence>MSSKSSSSSSSADSIARHFIQKYYTTLHNAPKKVPSIFYSPFAHRATSYVSNGNNNNKTKNGGKDATTTSKTNLTLPPKNEVQDSRASLQSHFTSHEKYYMDLNTTISSLDASEVTFVQDKTLLVLVKGAFSSSNNLGEEKSRRNFSQTFLLTTARGGGRVEHGQYHQQQQQQQPEQQQSYEFVCTNELLQLSREHQIDKGVGTRDTGADLYDGAVKVFPPSTPKPVTSTPRKQEERQQMAPTTPIPAPRPTGGRGRVEGGRRTSFGDTTTKHEMKFIEKQIDALYTEKKEHRRHDEIDSEVGSGKSPGSIDSKKTPPPGYEKTKPLGDVNLAEAKQQLLAELKQKKKPTPTAVIKQTSSSHVVFVKNIHFHTPASAMRREFSKFGDIISIDFGFPKDDFGEERKKFCFIEYASRSECEAAVAQSSNIFVDSRRLIVQHRTGKGQQSK</sequence>
<feature type="domain" description="NTF2" evidence="5">
    <location>
        <begin position="15"/>
        <end position="192"/>
    </location>
</feature>
<dbReference type="GO" id="GO:0005829">
    <property type="term" value="C:cytosol"/>
    <property type="evidence" value="ECO:0007669"/>
    <property type="project" value="TreeGrafter"/>
</dbReference>
<evidence type="ECO:0000259" key="4">
    <source>
        <dbReference type="PROSITE" id="PS50102"/>
    </source>
</evidence>
<evidence type="ECO:0000256" key="3">
    <source>
        <dbReference type="SAM" id="MobiDB-lite"/>
    </source>
</evidence>
<dbReference type="GO" id="GO:1990904">
    <property type="term" value="C:ribonucleoprotein complex"/>
    <property type="evidence" value="ECO:0007669"/>
    <property type="project" value="TreeGrafter"/>
</dbReference>
<reference evidence="6 7" key="1">
    <citation type="submission" date="2011-10" db="EMBL/GenBank/DDBJ databases">
        <authorList>
            <person name="Genoscope - CEA"/>
        </authorList>
    </citation>
    <scope>NUCLEOTIDE SEQUENCE [LARGE SCALE GENOMIC DNA]</scope>
    <source>
        <strain evidence="6 7">RCC 1105</strain>
    </source>
</reference>
<feature type="region of interest" description="Disordered" evidence="3">
    <location>
        <begin position="215"/>
        <end position="268"/>
    </location>
</feature>
<gene>
    <name evidence="6" type="ORF">Bathy01g07080</name>
</gene>
<dbReference type="InterPro" id="IPR032710">
    <property type="entry name" value="NTF2-like_dom_sf"/>
</dbReference>
<dbReference type="InterPro" id="IPR035979">
    <property type="entry name" value="RBD_domain_sf"/>
</dbReference>
<dbReference type="RefSeq" id="XP_007515581.1">
    <property type="nucleotide sequence ID" value="XM_007515519.1"/>
</dbReference>
<accession>K8EPY1</accession>
<feature type="region of interest" description="Disordered" evidence="3">
    <location>
        <begin position="288"/>
        <end position="326"/>
    </location>
</feature>
<dbReference type="Proteomes" id="UP000198341">
    <property type="component" value="Chromosome 1"/>
</dbReference>
<dbReference type="PANTHER" id="PTHR10693:SF20">
    <property type="entry name" value="AT27578P"/>
    <property type="match status" value="1"/>
</dbReference>
<keyword evidence="1 2" id="KW-0694">RNA-binding</keyword>
<dbReference type="CDD" id="cd00590">
    <property type="entry name" value="RRM_SF"/>
    <property type="match status" value="1"/>
</dbReference>
<dbReference type="InterPro" id="IPR002075">
    <property type="entry name" value="NTF2_dom"/>
</dbReference>
<dbReference type="AlphaFoldDB" id="K8EPY1"/>
<dbReference type="InterPro" id="IPR039539">
    <property type="entry name" value="Ras_GTPase_bind_prot"/>
</dbReference>
<dbReference type="SMART" id="SM00360">
    <property type="entry name" value="RRM"/>
    <property type="match status" value="1"/>
</dbReference>
<evidence type="ECO:0008006" key="8">
    <source>
        <dbReference type="Google" id="ProtNLM"/>
    </source>
</evidence>
<dbReference type="Gene3D" id="3.30.70.330">
    <property type="match status" value="1"/>
</dbReference>
<dbReference type="Pfam" id="PF02136">
    <property type="entry name" value="NTF2"/>
    <property type="match status" value="1"/>
</dbReference>
<feature type="region of interest" description="Disordered" evidence="3">
    <location>
        <begin position="49"/>
        <end position="84"/>
    </location>
</feature>
<organism evidence="6 7">
    <name type="scientific">Bathycoccus prasinos</name>
    <dbReference type="NCBI Taxonomy" id="41875"/>
    <lineage>
        <taxon>Eukaryota</taxon>
        <taxon>Viridiplantae</taxon>
        <taxon>Chlorophyta</taxon>
        <taxon>Mamiellophyceae</taxon>
        <taxon>Mamiellales</taxon>
        <taxon>Bathycoccaceae</taxon>
        <taxon>Bathycoccus</taxon>
    </lineage>
</organism>
<dbReference type="STRING" id="41875.K8EPY1"/>
<protein>
    <recommendedName>
        <fullName evidence="8">RRM domain-containing protein</fullName>
    </recommendedName>
</protein>
<dbReference type="GO" id="GO:0003729">
    <property type="term" value="F:mRNA binding"/>
    <property type="evidence" value="ECO:0007669"/>
    <property type="project" value="TreeGrafter"/>
</dbReference>
<dbReference type="KEGG" id="bpg:Bathy01g07080"/>
<dbReference type="GeneID" id="19018442"/>
<dbReference type="PROSITE" id="PS50177">
    <property type="entry name" value="NTF2_DOMAIN"/>
    <property type="match status" value="1"/>
</dbReference>
<evidence type="ECO:0000259" key="5">
    <source>
        <dbReference type="PROSITE" id="PS50177"/>
    </source>
</evidence>
<evidence type="ECO:0000313" key="6">
    <source>
        <dbReference type="EMBL" id="CCO14460.1"/>
    </source>
</evidence>
<feature type="compositionally biased region" description="Low complexity" evidence="3">
    <location>
        <begin position="216"/>
        <end position="231"/>
    </location>
</feature>
<feature type="domain" description="RRM" evidence="4">
    <location>
        <begin position="362"/>
        <end position="442"/>
    </location>
</feature>